<evidence type="ECO:0000313" key="6">
    <source>
        <dbReference type="Proteomes" id="UP000054064"/>
    </source>
</evidence>
<dbReference type="PANTHER" id="PTHR28491">
    <property type="entry name" value="UPF0688 PROTEIN C1ORF174"/>
    <property type="match status" value="1"/>
</dbReference>
<evidence type="ECO:0000256" key="2">
    <source>
        <dbReference type="ARBA" id="ARBA00006634"/>
    </source>
</evidence>
<feature type="non-terminal residue" evidence="5">
    <location>
        <position position="1"/>
    </location>
</feature>
<name>A0A091H7J3_BUCRH</name>
<reference evidence="5 6" key="1">
    <citation type="submission" date="2014-04" db="EMBL/GenBank/DDBJ databases">
        <title>Genome evolution of avian class.</title>
        <authorList>
            <person name="Zhang G."/>
            <person name="Li C."/>
        </authorList>
    </citation>
    <scope>NUCLEOTIDE SEQUENCE [LARGE SCALE GENOMIC DNA]</scope>
    <source>
        <strain evidence="5">BGI_N320</strain>
    </source>
</reference>
<comment type="similarity">
    <text evidence="2">Belongs to the UPF0688 family.</text>
</comment>
<proteinExistence type="inferred from homology"/>
<dbReference type="PANTHER" id="PTHR28491:SF1">
    <property type="entry name" value="UPF0688 PROTEIN C1ORF174"/>
    <property type="match status" value="1"/>
</dbReference>
<evidence type="ECO:0000256" key="4">
    <source>
        <dbReference type="SAM" id="MobiDB-lite"/>
    </source>
</evidence>
<dbReference type="Pfam" id="PF15772">
    <property type="entry name" value="UPF0688"/>
    <property type="match status" value="1"/>
</dbReference>
<sequence>SSSKAADRRPSKRRKCEKNSLVKSELEGLACGSGDLAARGETAETSAGDRRSDDAGDCSVIQQKKGESVPETDKRGKEQASLKPAAVKSSSAPLQMGRGENLHVCSDEERSCESGLSDGSSAEDTDLPEKPVQLDSSAFLNEDSNQPMPVHRFFGDVVSLQDLPAAALPSSAMSRREFRKLHCIAKEEEEEEEE</sequence>
<keyword evidence="6" id="KW-1185">Reference proteome</keyword>
<accession>A0A091H7J3</accession>
<dbReference type="EMBL" id="KL527910">
    <property type="protein sequence ID" value="KFO91826.1"/>
    <property type="molecule type" value="Genomic_DNA"/>
</dbReference>
<dbReference type="InterPro" id="IPR031530">
    <property type="entry name" value="UPF0688"/>
</dbReference>
<gene>
    <name evidence="5" type="ORF">N320_07129</name>
</gene>
<dbReference type="AlphaFoldDB" id="A0A091H7J3"/>
<feature type="region of interest" description="Disordered" evidence="4">
    <location>
        <begin position="31"/>
        <end position="130"/>
    </location>
</feature>
<evidence type="ECO:0000313" key="5">
    <source>
        <dbReference type="EMBL" id="KFO91826.1"/>
    </source>
</evidence>
<protein>
    <submittedName>
        <fullName evidence="5">UPF0688 protein C1orf174</fullName>
    </submittedName>
</protein>
<dbReference type="GO" id="GO:0005634">
    <property type="term" value="C:nucleus"/>
    <property type="evidence" value="ECO:0007669"/>
    <property type="project" value="UniProtKB-SubCell"/>
</dbReference>
<evidence type="ECO:0000256" key="3">
    <source>
        <dbReference type="ARBA" id="ARBA00023242"/>
    </source>
</evidence>
<keyword evidence="3" id="KW-0539">Nucleus</keyword>
<feature type="non-terminal residue" evidence="5">
    <location>
        <position position="194"/>
    </location>
</feature>
<dbReference type="Proteomes" id="UP000054064">
    <property type="component" value="Unassembled WGS sequence"/>
</dbReference>
<feature type="region of interest" description="Disordered" evidence="4">
    <location>
        <begin position="1"/>
        <end position="20"/>
    </location>
</feature>
<comment type="subcellular location">
    <subcellularLocation>
        <location evidence="1">Nucleus</location>
    </subcellularLocation>
</comment>
<evidence type="ECO:0000256" key="1">
    <source>
        <dbReference type="ARBA" id="ARBA00004123"/>
    </source>
</evidence>
<organism evidence="5 6">
    <name type="scientific">Buceros rhinoceros silvestris</name>
    <dbReference type="NCBI Taxonomy" id="175836"/>
    <lineage>
        <taxon>Eukaryota</taxon>
        <taxon>Metazoa</taxon>
        <taxon>Chordata</taxon>
        <taxon>Craniata</taxon>
        <taxon>Vertebrata</taxon>
        <taxon>Euteleostomi</taxon>
        <taxon>Archelosauria</taxon>
        <taxon>Archosauria</taxon>
        <taxon>Dinosauria</taxon>
        <taxon>Saurischia</taxon>
        <taxon>Theropoda</taxon>
        <taxon>Coelurosauria</taxon>
        <taxon>Aves</taxon>
        <taxon>Neognathae</taxon>
        <taxon>Neoaves</taxon>
        <taxon>Telluraves</taxon>
        <taxon>Coraciimorphae</taxon>
        <taxon>Bucerotiformes</taxon>
        <taxon>Bucerotidae</taxon>
        <taxon>Buceros</taxon>
    </lineage>
</organism>
<feature type="compositionally biased region" description="Basic and acidic residues" evidence="4">
    <location>
        <begin position="64"/>
        <end position="80"/>
    </location>
</feature>